<gene>
    <name evidence="1" type="ORF">CCAM_LOCUS44572</name>
</gene>
<evidence type="ECO:0000313" key="2">
    <source>
        <dbReference type="Proteomes" id="UP000595140"/>
    </source>
</evidence>
<evidence type="ECO:0000313" key="1">
    <source>
        <dbReference type="EMBL" id="VFR02797.1"/>
    </source>
</evidence>
<proteinExistence type="predicted"/>
<accession>A0A484NRY0</accession>
<dbReference type="Proteomes" id="UP000595140">
    <property type="component" value="Unassembled WGS sequence"/>
</dbReference>
<reference evidence="1 2" key="1">
    <citation type="submission" date="2018-04" db="EMBL/GenBank/DDBJ databases">
        <authorList>
            <person name="Vogel A."/>
        </authorList>
    </citation>
    <scope>NUCLEOTIDE SEQUENCE [LARGE SCALE GENOMIC DNA]</scope>
</reference>
<name>A0A484NRY0_9ASTE</name>
<dbReference type="EMBL" id="OOIL02006840">
    <property type="protein sequence ID" value="VFR02797.1"/>
    <property type="molecule type" value="Genomic_DNA"/>
</dbReference>
<keyword evidence="2" id="KW-1185">Reference proteome</keyword>
<protein>
    <submittedName>
        <fullName evidence="1">Uncharacterized protein</fullName>
    </submittedName>
</protein>
<sequence length="388" mass="43980">MLQAITAGSTNFKFPESVMDSELKCHSSRCCLMLILGLMRGPPKSQLQESSNRQRDTKGYHQSFSLKTKFRASKPLQQDTKFEQQLTTDPKEAFSDVDMVINLDTHQATDPRVALPIVTPAPTDISTSPHVTALRQYPSDSVDGLKQVDEQPEAKDITNCFDFNTTKDTKDEHLLGSVRAQYEMENQTKEADLEYTQEQSIEESMDGKTAQNANYVENTINLDEFPVLTRQNMEEDVHNPNVEAVVHTPTEMEKDDTTGNGEAVVHTPTEMEKDDTLTLMAEDTTKENTTPNNSDVNPVNIGPILHSFEHEGQHYEIRSYMEEGQTSNHNDENLTAHDFQEVQNRRGKKKQVMPRTIKTRGYDPNLEVGIVSEITRYCPVANLLLWRK</sequence>
<dbReference type="AlphaFoldDB" id="A0A484NRY0"/>
<organism evidence="1 2">
    <name type="scientific">Cuscuta campestris</name>
    <dbReference type="NCBI Taxonomy" id="132261"/>
    <lineage>
        <taxon>Eukaryota</taxon>
        <taxon>Viridiplantae</taxon>
        <taxon>Streptophyta</taxon>
        <taxon>Embryophyta</taxon>
        <taxon>Tracheophyta</taxon>
        <taxon>Spermatophyta</taxon>
        <taxon>Magnoliopsida</taxon>
        <taxon>eudicotyledons</taxon>
        <taxon>Gunneridae</taxon>
        <taxon>Pentapetalae</taxon>
        <taxon>asterids</taxon>
        <taxon>lamiids</taxon>
        <taxon>Solanales</taxon>
        <taxon>Convolvulaceae</taxon>
        <taxon>Cuscuteae</taxon>
        <taxon>Cuscuta</taxon>
        <taxon>Cuscuta subgen. Grammica</taxon>
        <taxon>Cuscuta sect. Cleistogrammica</taxon>
    </lineage>
</organism>